<feature type="non-terminal residue" evidence="2">
    <location>
        <position position="264"/>
    </location>
</feature>
<dbReference type="EMBL" id="BARS01028628">
    <property type="protein sequence ID" value="GAG10680.1"/>
    <property type="molecule type" value="Genomic_DNA"/>
</dbReference>
<dbReference type="Gene3D" id="3.40.710.10">
    <property type="entry name" value="DD-peptidase/beta-lactamase superfamily"/>
    <property type="match status" value="1"/>
</dbReference>
<dbReference type="SUPFAM" id="SSF56601">
    <property type="entry name" value="beta-lactamase/transpeptidase-like"/>
    <property type="match status" value="1"/>
</dbReference>
<proteinExistence type="predicted"/>
<gene>
    <name evidence="2" type="ORF">S01H1_44846</name>
</gene>
<reference evidence="2" key="1">
    <citation type="journal article" date="2014" name="Front. Microbiol.">
        <title>High frequency of phylogenetically diverse reductive dehalogenase-homologous genes in deep subseafloor sedimentary metagenomes.</title>
        <authorList>
            <person name="Kawai M."/>
            <person name="Futagami T."/>
            <person name="Toyoda A."/>
            <person name="Takaki Y."/>
            <person name="Nishi S."/>
            <person name="Hori S."/>
            <person name="Arai W."/>
            <person name="Tsubouchi T."/>
            <person name="Morono Y."/>
            <person name="Uchiyama I."/>
            <person name="Ito T."/>
            <person name="Fujiyama A."/>
            <person name="Inagaki F."/>
            <person name="Takami H."/>
        </authorList>
    </citation>
    <scope>NUCLEOTIDE SEQUENCE</scope>
    <source>
        <strain evidence="2">Expedition CK06-06</strain>
    </source>
</reference>
<accession>X0UY19</accession>
<organism evidence="2">
    <name type="scientific">marine sediment metagenome</name>
    <dbReference type="NCBI Taxonomy" id="412755"/>
    <lineage>
        <taxon>unclassified sequences</taxon>
        <taxon>metagenomes</taxon>
        <taxon>ecological metagenomes</taxon>
    </lineage>
</organism>
<dbReference type="InterPro" id="IPR001466">
    <property type="entry name" value="Beta-lactam-related"/>
</dbReference>
<dbReference type="Pfam" id="PF00144">
    <property type="entry name" value="Beta-lactamase"/>
    <property type="match status" value="1"/>
</dbReference>
<evidence type="ECO:0000259" key="1">
    <source>
        <dbReference type="Pfam" id="PF00144"/>
    </source>
</evidence>
<evidence type="ECO:0000313" key="2">
    <source>
        <dbReference type="EMBL" id="GAG10680.1"/>
    </source>
</evidence>
<feature type="domain" description="Beta-lactamase-related" evidence="1">
    <location>
        <begin position="3"/>
        <end position="261"/>
    </location>
</feature>
<feature type="non-terminal residue" evidence="2">
    <location>
        <position position="1"/>
    </location>
</feature>
<dbReference type="PANTHER" id="PTHR46825">
    <property type="entry name" value="D-ALANYL-D-ALANINE-CARBOXYPEPTIDASE/ENDOPEPTIDASE AMPH"/>
    <property type="match status" value="1"/>
</dbReference>
<name>X0UY19_9ZZZZ</name>
<sequence>GEANLEYGVPITPGSVFYMASVSKQFVAFAILLLEQEGRLSLDDDIRKFVPELPDYGQPITVRHLIHHTSGIRDYLGLADLAGMDIGRFHDDDGVIRFISRQKALNFDPGAEYLYSNSGYFLLAVIVERASGQTLREYAEEQIFDPLGMDSSHFHDDYQHIIPGRAFSYFEGPGGYRTFLSTFDRVGSGGTYSTVEDLYLWDQNFYDGKVGGKALIERMHNPGILNNGNEIDYAMGISVGEYRGIREVQHGGALGGYRTYLTRF</sequence>
<dbReference type="InterPro" id="IPR012338">
    <property type="entry name" value="Beta-lactam/transpept-like"/>
</dbReference>
<protein>
    <recommendedName>
        <fullName evidence="1">Beta-lactamase-related domain-containing protein</fullName>
    </recommendedName>
</protein>
<comment type="caution">
    <text evidence="2">The sequence shown here is derived from an EMBL/GenBank/DDBJ whole genome shotgun (WGS) entry which is preliminary data.</text>
</comment>
<dbReference type="InterPro" id="IPR050491">
    <property type="entry name" value="AmpC-like"/>
</dbReference>
<dbReference type="PANTHER" id="PTHR46825:SF9">
    <property type="entry name" value="BETA-LACTAMASE-RELATED DOMAIN-CONTAINING PROTEIN"/>
    <property type="match status" value="1"/>
</dbReference>
<dbReference type="AlphaFoldDB" id="X0UY19"/>